<evidence type="ECO:0000313" key="12">
    <source>
        <dbReference type="Proteomes" id="UP001176806"/>
    </source>
</evidence>
<keyword evidence="5 8" id="KW-0067">ATP-binding</keyword>
<proteinExistence type="inferred from homology"/>
<gene>
    <name evidence="8" type="primary">cbiA</name>
    <name evidence="11" type="ORF">Q4Q40_18555</name>
</gene>
<comment type="cofactor">
    <cofactor evidence="1 8">
        <name>Mg(2+)</name>
        <dbReference type="ChEBI" id="CHEBI:18420"/>
    </cofactor>
</comment>
<evidence type="ECO:0000256" key="3">
    <source>
        <dbReference type="ARBA" id="ARBA00022598"/>
    </source>
</evidence>
<comment type="similarity">
    <text evidence="8">Belongs to the CobB/CbiA family.</text>
</comment>
<evidence type="ECO:0000313" key="11">
    <source>
        <dbReference type="EMBL" id="MDO5976206.1"/>
    </source>
</evidence>
<feature type="domain" description="CobB/CobQ-like glutamine amidotransferase" evidence="10">
    <location>
        <begin position="244"/>
        <end position="423"/>
    </location>
</feature>
<dbReference type="EMBL" id="JAUOEL010000007">
    <property type="protein sequence ID" value="MDO5976206.1"/>
    <property type="molecule type" value="Genomic_DNA"/>
</dbReference>
<feature type="domain" description="CobQ/CobB/MinD/ParA nucleotide binding" evidence="9">
    <location>
        <begin position="6"/>
        <end position="181"/>
    </location>
</feature>
<evidence type="ECO:0000256" key="2">
    <source>
        <dbReference type="ARBA" id="ARBA00022573"/>
    </source>
</evidence>
<keyword evidence="6 8" id="KW-0460">Magnesium</keyword>
<dbReference type="SUPFAM" id="SSF52317">
    <property type="entry name" value="Class I glutamine amidotransferase-like"/>
    <property type="match status" value="1"/>
</dbReference>
<feature type="active site" description="Nucleophile" evidence="8">
    <location>
        <position position="323"/>
    </location>
</feature>
<dbReference type="SUPFAM" id="SSF52540">
    <property type="entry name" value="P-loop containing nucleoside triphosphate hydrolases"/>
    <property type="match status" value="1"/>
</dbReference>
<dbReference type="CDD" id="cd05388">
    <property type="entry name" value="CobB_N"/>
    <property type="match status" value="1"/>
</dbReference>
<keyword evidence="3 8" id="KW-0436">Ligase</keyword>
<dbReference type="NCBIfam" id="TIGR00379">
    <property type="entry name" value="cobB"/>
    <property type="match status" value="1"/>
</dbReference>
<evidence type="ECO:0000259" key="10">
    <source>
        <dbReference type="Pfam" id="PF07685"/>
    </source>
</evidence>
<dbReference type="Pfam" id="PF07685">
    <property type="entry name" value="GATase_3"/>
    <property type="match status" value="1"/>
</dbReference>
<dbReference type="RefSeq" id="WP_303303475.1">
    <property type="nucleotide sequence ID" value="NZ_BAABDA010000028.1"/>
</dbReference>
<dbReference type="Gene3D" id="3.40.50.300">
    <property type="entry name" value="P-loop containing nucleotide triphosphate hydrolases"/>
    <property type="match status" value="1"/>
</dbReference>
<dbReference type="InterPro" id="IPR027417">
    <property type="entry name" value="P-loop_NTPase"/>
</dbReference>
<dbReference type="InterPro" id="IPR029062">
    <property type="entry name" value="Class_I_gatase-like"/>
</dbReference>
<dbReference type="Gene3D" id="3.40.50.880">
    <property type="match status" value="1"/>
</dbReference>
<comment type="pathway">
    <text evidence="8">Cofactor biosynthesis; adenosylcobalamin biosynthesis; cob(II)yrinate a,c-diamide from sirohydrochlorin (anaerobic route): step 10/10.</text>
</comment>
<keyword evidence="7 8" id="KW-0315">Glutamine amidotransferase</keyword>
<evidence type="ECO:0000256" key="6">
    <source>
        <dbReference type="ARBA" id="ARBA00022842"/>
    </source>
</evidence>
<dbReference type="PANTHER" id="PTHR43873:SF1">
    <property type="entry name" value="COBYRINATE A,C-DIAMIDE SYNTHASE"/>
    <property type="match status" value="1"/>
</dbReference>
<accession>A0ABT8WSS2</accession>
<dbReference type="Proteomes" id="UP001176806">
    <property type="component" value="Unassembled WGS sequence"/>
</dbReference>
<comment type="function">
    <text evidence="8">Catalyzes the ATP-dependent amidation of the two carboxylate groups at positions a and c of cobyrinate, using either L-glutamine or ammonia as the nitrogen source.</text>
</comment>
<dbReference type="InterPro" id="IPR011698">
    <property type="entry name" value="GATase_3"/>
</dbReference>
<comment type="domain">
    <text evidence="8">Comprises of two domains. The C-terminal domain contains the binding site for glutamine and catalyzes the hydrolysis of this substrate to glutamate and ammonia. The N-terminal domain is anticipated to bind ATP and cobyrinate and catalyzes the ultimate synthesis of the diamide product. The ammonia produced via the glutaminase domain is probably translocated to the adjacent domain via a molecular tunnel, where it reacts with an activated intermediate.</text>
</comment>
<comment type="caution">
    <text evidence="11">The sequence shown here is derived from an EMBL/GenBank/DDBJ whole genome shotgun (WGS) entry which is preliminary data.</text>
</comment>
<evidence type="ECO:0000256" key="5">
    <source>
        <dbReference type="ARBA" id="ARBA00022840"/>
    </source>
</evidence>
<feature type="site" description="Increases nucleophilicity of active site Cys" evidence="8">
    <location>
        <position position="418"/>
    </location>
</feature>
<evidence type="ECO:0000256" key="4">
    <source>
        <dbReference type="ARBA" id="ARBA00022741"/>
    </source>
</evidence>
<protein>
    <recommendedName>
        <fullName evidence="8">Cobyrinate a,c-diamide synthase</fullName>
        <ecNumber evidence="8">6.3.5.11</ecNumber>
    </recommendedName>
    <alternativeName>
        <fullName evidence="8">Cobyrinic acid a,c-diamide synthetase</fullName>
    </alternativeName>
</protein>
<dbReference type="PANTHER" id="PTHR43873">
    <property type="entry name" value="COBYRINATE A,C-DIAMIDE SYNTHASE"/>
    <property type="match status" value="1"/>
</dbReference>
<evidence type="ECO:0000256" key="7">
    <source>
        <dbReference type="ARBA" id="ARBA00022962"/>
    </source>
</evidence>
<dbReference type="InterPro" id="IPR002586">
    <property type="entry name" value="CobQ/CobB/MinD/ParA_Nub-bd_dom"/>
</dbReference>
<evidence type="ECO:0000259" key="9">
    <source>
        <dbReference type="Pfam" id="PF01656"/>
    </source>
</evidence>
<sequence length="438" mass="49496">MTKQFIIAAPNSNAGKTTITLGLLRLFKQKNIAPQPFKVGPDYIDPKFHQLACDKTGVNLDLYMMTQEDINTSLHVYSRNAQVNCIEGVMGLFDGAKKDKGSTAELAKKLRTPVLLVIDAKAVAYSVAPLIQGFVNFDKNLKIMGVIFNRVGSANHYTFLKEACEDIGVKSFGYLQNIKDIAIPSRYLGLNIEDIKKFDIVIDKIANKLEETVNWKAILEASKDIETTTVSSKETKSKNKIKFAVAKDEAFNFIYPQNIRVMQQLGDVQFFSPIHDKDTPNCDFIYFPGGYPELYLKELSSNKEMLLAIKKYAQNDGKIYAECGGMMYLGKSILSEDNETYNMVNYFNFESTIANPKLHLGYRTSEINNHSFKGHEFHYSSIINDNETSMEANIINARGGKTTTKIYKKQHVMGSYVHHYFGTTERLSQLINEINHNL</sequence>
<dbReference type="EC" id="6.3.5.11" evidence="8"/>
<name>A0ABT8WSS2_9FLAO</name>
<comment type="catalytic activity">
    <reaction evidence="8">
        <text>cob(II)yrinate + 2 L-glutamine + 2 ATP + 2 H2O = cob(II)yrinate a,c diamide + 2 L-glutamate + 2 ADP + 2 phosphate + 2 H(+)</text>
        <dbReference type="Rhea" id="RHEA:26289"/>
        <dbReference type="ChEBI" id="CHEBI:15377"/>
        <dbReference type="ChEBI" id="CHEBI:15378"/>
        <dbReference type="ChEBI" id="CHEBI:29985"/>
        <dbReference type="ChEBI" id="CHEBI:30616"/>
        <dbReference type="ChEBI" id="CHEBI:43474"/>
        <dbReference type="ChEBI" id="CHEBI:58359"/>
        <dbReference type="ChEBI" id="CHEBI:58537"/>
        <dbReference type="ChEBI" id="CHEBI:58894"/>
        <dbReference type="ChEBI" id="CHEBI:456216"/>
        <dbReference type="EC" id="6.3.5.11"/>
    </reaction>
</comment>
<keyword evidence="12" id="KW-1185">Reference proteome</keyword>
<dbReference type="Pfam" id="PF01656">
    <property type="entry name" value="CbiA"/>
    <property type="match status" value="1"/>
</dbReference>
<comment type="miscellaneous">
    <text evidence="8">The a and c carboxylates of cobyrinate are activated for nucleophilic attack via formation of a phosphorylated intermediate by ATP. CbiA catalyzes first the amidation of the c-carboxylate, and then that of the a-carboxylate.</text>
</comment>
<dbReference type="HAMAP" id="MF_00027">
    <property type="entry name" value="CobB_CbiA"/>
    <property type="match status" value="1"/>
</dbReference>
<evidence type="ECO:0000256" key="1">
    <source>
        <dbReference type="ARBA" id="ARBA00001946"/>
    </source>
</evidence>
<evidence type="ECO:0000256" key="8">
    <source>
        <dbReference type="HAMAP-Rule" id="MF_00027"/>
    </source>
</evidence>
<organism evidence="11 12">
    <name type="scientific">Flavivirga jejuensis</name>
    <dbReference type="NCBI Taxonomy" id="870487"/>
    <lineage>
        <taxon>Bacteria</taxon>
        <taxon>Pseudomonadati</taxon>
        <taxon>Bacteroidota</taxon>
        <taxon>Flavobacteriia</taxon>
        <taxon>Flavobacteriales</taxon>
        <taxon>Flavobacteriaceae</taxon>
        <taxon>Flavivirga</taxon>
    </lineage>
</organism>
<keyword evidence="4 8" id="KW-0547">Nucleotide-binding</keyword>
<reference evidence="11" key="1">
    <citation type="submission" date="2023-07" db="EMBL/GenBank/DDBJ databases">
        <title>Two novel species in the genus Flavivirga.</title>
        <authorList>
            <person name="Kwon K."/>
        </authorList>
    </citation>
    <scope>NUCLEOTIDE SEQUENCE</scope>
    <source>
        <strain evidence="11">KACC 14158</strain>
    </source>
</reference>
<keyword evidence="2 8" id="KW-0169">Cobalamin biosynthesis</keyword>
<dbReference type="NCBIfam" id="NF002204">
    <property type="entry name" value="PRK01077.1"/>
    <property type="match status" value="1"/>
</dbReference>
<dbReference type="PROSITE" id="PS51274">
    <property type="entry name" value="GATASE_COBBQ"/>
    <property type="match status" value="1"/>
</dbReference>
<dbReference type="InterPro" id="IPR004484">
    <property type="entry name" value="CbiA/CobB_synth"/>
</dbReference>